<sequence length="114" mass="12908">MTRCNDMKLKREIQDPNTNSNTSSSSNNLPNHDRVKPHEAFFGSRNGLKDPSFENLKVNDESYAFKSADVLVFEQSEIKNVLKEKFDICIGEDGAKNIIQDDVDLIKKIKTTST</sequence>
<dbReference type="Proteomes" id="UP000257109">
    <property type="component" value="Unassembled WGS sequence"/>
</dbReference>
<gene>
    <name evidence="2" type="ORF">CR513_11444</name>
</gene>
<evidence type="ECO:0000313" key="2">
    <source>
        <dbReference type="EMBL" id="RDY04809.1"/>
    </source>
</evidence>
<feature type="compositionally biased region" description="Low complexity" evidence="1">
    <location>
        <begin position="17"/>
        <end position="28"/>
    </location>
</feature>
<proteinExistence type="predicted"/>
<reference evidence="2" key="1">
    <citation type="submission" date="2018-05" db="EMBL/GenBank/DDBJ databases">
        <title>Draft genome of Mucuna pruriens seed.</title>
        <authorList>
            <person name="Nnadi N.E."/>
            <person name="Vos R."/>
            <person name="Hasami M.H."/>
            <person name="Devisetty U.K."/>
            <person name="Aguiy J.C."/>
        </authorList>
    </citation>
    <scope>NUCLEOTIDE SEQUENCE [LARGE SCALE GENOMIC DNA]</scope>
    <source>
        <strain evidence="2">JCA_2017</strain>
    </source>
</reference>
<accession>A0A371HPT7</accession>
<dbReference type="EMBL" id="QJKJ01002008">
    <property type="protein sequence ID" value="RDY04809.1"/>
    <property type="molecule type" value="Genomic_DNA"/>
</dbReference>
<evidence type="ECO:0000313" key="3">
    <source>
        <dbReference type="Proteomes" id="UP000257109"/>
    </source>
</evidence>
<feature type="compositionally biased region" description="Basic and acidic residues" evidence="1">
    <location>
        <begin position="1"/>
        <end position="14"/>
    </location>
</feature>
<comment type="caution">
    <text evidence="2">The sequence shown here is derived from an EMBL/GenBank/DDBJ whole genome shotgun (WGS) entry which is preliminary data.</text>
</comment>
<protein>
    <submittedName>
        <fullName evidence="2">Uncharacterized protein</fullName>
    </submittedName>
</protein>
<evidence type="ECO:0000256" key="1">
    <source>
        <dbReference type="SAM" id="MobiDB-lite"/>
    </source>
</evidence>
<keyword evidence="3" id="KW-1185">Reference proteome</keyword>
<dbReference type="AlphaFoldDB" id="A0A371HPT7"/>
<name>A0A371HPT7_MUCPR</name>
<feature type="non-terminal residue" evidence="2">
    <location>
        <position position="1"/>
    </location>
</feature>
<feature type="region of interest" description="Disordered" evidence="1">
    <location>
        <begin position="1"/>
        <end position="49"/>
    </location>
</feature>
<organism evidence="2 3">
    <name type="scientific">Mucuna pruriens</name>
    <name type="common">Velvet bean</name>
    <name type="synonym">Dolichos pruriens</name>
    <dbReference type="NCBI Taxonomy" id="157652"/>
    <lineage>
        <taxon>Eukaryota</taxon>
        <taxon>Viridiplantae</taxon>
        <taxon>Streptophyta</taxon>
        <taxon>Embryophyta</taxon>
        <taxon>Tracheophyta</taxon>
        <taxon>Spermatophyta</taxon>
        <taxon>Magnoliopsida</taxon>
        <taxon>eudicotyledons</taxon>
        <taxon>Gunneridae</taxon>
        <taxon>Pentapetalae</taxon>
        <taxon>rosids</taxon>
        <taxon>fabids</taxon>
        <taxon>Fabales</taxon>
        <taxon>Fabaceae</taxon>
        <taxon>Papilionoideae</taxon>
        <taxon>50 kb inversion clade</taxon>
        <taxon>NPAAA clade</taxon>
        <taxon>indigoferoid/millettioid clade</taxon>
        <taxon>Phaseoleae</taxon>
        <taxon>Mucuna</taxon>
    </lineage>
</organism>